<name>A0A6A7G3S5_9CRUS</name>
<feature type="compositionally biased region" description="Acidic residues" evidence="9">
    <location>
        <begin position="206"/>
        <end position="224"/>
    </location>
</feature>
<evidence type="ECO:0000259" key="10">
    <source>
        <dbReference type="Pfam" id="PF11708"/>
    </source>
</evidence>
<feature type="region of interest" description="Disordered" evidence="9">
    <location>
        <begin position="463"/>
        <end position="535"/>
    </location>
</feature>
<feature type="compositionally biased region" description="Basic residues" evidence="9">
    <location>
        <begin position="165"/>
        <end position="174"/>
    </location>
</feature>
<feature type="region of interest" description="Disordered" evidence="9">
    <location>
        <begin position="163"/>
        <end position="248"/>
    </location>
</feature>
<feature type="compositionally biased region" description="Basic residues" evidence="9">
    <location>
        <begin position="186"/>
        <end position="200"/>
    </location>
</feature>
<protein>
    <recommendedName>
        <fullName evidence="3 8">Pre-mRNA-splicing factor SLU7</fullName>
    </recommendedName>
</protein>
<evidence type="ECO:0000256" key="2">
    <source>
        <dbReference type="ARBA" id="ARBA00007203"/>
    </source>
</evidence>
<evidence type="ECO:0000256" key="1">
    <source>
        <dbReference type="ARBA" id="ARBA00004123"/>
    </source>
</evidence>
<evidence type="ECO:0000256" key="6">
    <source>
        <dbReference type="ARBA" id="ARBA00023187"/>
    </source>
</evidence>
<sequence>MSANTLRLSREDYKKKRELEELRKAGAAPAELDDDGNMINPHIPQYISESPWYISDGRPGLKHQRQFRQPKNYADLDTFLPRGTKQGPAATKWRKGACTNCGALTHKAKACFERPRKKGARWTGKNIQADEVVLPDLNHSYEGKRDRWNGYDISLHRHVTDFHRKVEKARRKKRDRELDEALRDPTKKKRKLKKRQKRSLNKNDDSESDSDSDSDASSDSDDELKDSGLMMQQMDSKKRQTVRNLRIREDTAKYLRNLDPRSAHYDPKTRSMRENPNPELDPNELFYAGDNFTRISGDSLKFHAIENFAWESDSKGAESQKGVVHLQSNPTKSETIQKQHKMNQIKIKDQIKSDIIDKYGGAEHLDTPPMEVLLGQSNQYREFSHDGRVIKGGHLNKAIPKSKYIEDELEGNHTKTWGSFYDKSADSWGYGCCNQTTRNAYCTGEAGKRAAVEIRKSFTKRVQFPASKPEKQSKPKNLLTQILGDVPTPGEMEDYRRDKQRDMDPMASYVDEENTADAPSKRKMKKKKKKKHNKL</sequence>
<dbReference type="InterPro" id="IPR021715">
    <property type="entry name" value="Slu7_dom"/>
</dbReference>
<accession>A0A6A7G3S5</accession>
<keyword evidence="6 8" id="KW-0508">mRNA splicing</keyword>
<dbReference type="GO" id="GO:0005681">
    <property type="term" value="C:spliceosomal complex"/>
    <property type="evidence" value="ECO:0007669"/>
    <property type="project" value="UniProtKB-UniRule"/>
</dbReference>
<feature type="compositionally biased region" description="Basic and acidic residues" evidence="9">
    <location>
        <begin position="493"/>
        <end position="504"/>
    </location>
</feature>
<dbReference type="AlphaFoldDB" id="A0A6A7G3S5"/>
<dbReference type="InterPro" id="IPR039974">
    <property type="entry name" value="Splicing_factor_SLU7"/>
</dbReference>
<comment type="subunit">
    <text evidence="8">Associated with the spliceosome.</text>
</comment>
<evidence type="ECO:0000256" key="9">
    <source>
        <dbReference type="SAM" id="MobiDB-lite"/>
    </source>
</evidence>
<evidence type="ECO:0000256" key="8">
    <source>
        <dbReference type="RuleBase" id="RU367071"/>
    </source>
</evidence>
<keyword evidence="7 8" id="KW-0539">Nucleus</keyword>
<feature type="compositionally biased region" description="Basic and acidic residues" evidence="9">
    <location>
        <begin position="261"/>
        <end position="273"/>
    </location>
</feature>
<feature type="compositionally biased region" description="Basic residues" evidence="9">
    <location>
        <begin position="521"/>
        <end position="535"/>
    </location>
</feature>
<organism evidence="11">
    <name type="scientific">Hirondellea gigas</name>
    <dbReference type="NCBI Taxonomy" id="1518452"/>
    <lineage>
        <taxon>Eukaryota</taxon>
        <taxon>Metazoa</taxon>
        <taxon>Ecdysozoa</taxon>
        <taxon>Arthropoda</taxon>
        <taxon>Crustacea</taxon>
        <taxon>Multicrustacea</taxon>
        <taxon>Malacostraca</taxon>
        <taxon>Eumalacostraca</taxon>
        <taxon>Peracarida</taxon>
        <taxon>Amphipoda</taxon>
        <taxon>Amphilochidea</taxon>
        <taxon>Lysianassida</taxon>
        <taxon>Lysianassidira</taxon>
        <taxon>Lysianassoidea</taxon>
        <taxon>Lysianassidae</taxon>
        <taxon>Hirondellea</taxon>
    </lineage>
</organism>
<feature type="domain" description="Pre-mRNA-splicing factor SLU7" evidence="10">
    <location>
        <begin position="140"/>
        <end position="419"/>
    </location>
</feature>
<evidence type="ECO:0000256" key="3">
    <source>
        <dbReference type="ARBA" id="ARBA00021377"/>
    </source>
</evidence>
<comment type="subcellular location">
    <subcellularLocation>
        <location evidence="1 8">Nucleus</location>
    </subcellularLocation>
</comment>
<dbReference type="PANTHER" id="PTHR12942">
    <property type="entry name" value="STEP II SPLICING FACTOR SLU7"/>
    <property type="match status" value="1"/>
</dbReference>
<dbReference type="EMBL" id="IACT01005886">
    <property type="protein sequence ID" value="LAC25029.1"/>
    <property type="molecule type" value="mRNA"/>
</dbReference>
<comment type="similarity">
    <text evidence="2 8">Belongs to the SLU7 family.</text>
</comment>
<feature type="region of interest" description="Disordered" evidence="9">
    <location>
        <begin position="261"/>
        <end position="281"/>
    </location>
</feature>
<proteinExistence type="evidence at transcript level"/>
<dbReference type="Pfam" id="PF11708">
    <property type="entry name" value="Slu7"/>
    <property type="match status" value="1"/>
</dbReference>
<dbReference type="GO" id="GO:0030628">
    <property type="term" value="F:pre-mRNA 3'-splice site binding"/>
    <property type="evidence" value="ECO:0007669"/>
    <property type="project" value="UniProtKB-UniRule"/>
</dbReference>
<dbReference type="PANTHER" id="PTHR12942:SF2">
    <property type="entry name" value="PRE-MRNA-SPLICING FACTOR SLU7"/>
    <property type="match status" value="1"/>
</dbReference>
<dbReference type="GO" id="GO:0000398">
    <property type="term" value="P:mRNA splicing, via spliceosome"/>
    <property type="evidence" value="ECO:0007669"/>
    <property type="project" value="UniProtKB-UniRule"/>
</dbReference>
<evidence type="ECO:0000256" key="4">
    <source>
        <dbReference type="ARBA" id="ARBA00022664"/>
    </source>
</evidence>
<evidence type="ECO:0000256" key="5">
    <source>
        <dbReference type="ARBA" id="ARBA00022728"/>
    </source>
</evidence>
<feature type="compositionally biased region" description="Basic and acidic residues" evidence="9">
    <location>
        <begin position="175"/>
        <end position="185"/>
    </location>
</feature>
<reference evidence="11" key="1">
    <citation type="submission" date="2017-11" db="EMBL/GenBank/DDBJ databases">
        <title>The sensing device of the deep-sea amphipod.</title>
        <authorList>
            <person name="Kobayashi H."/>
            <person name="Nagahama T."/>
            <person name="Arai W."/>
            <person name="Sasagawa Y."/>
            <person name="Umeda M."/>
            <person name="Hayashi T."/>
            <person name="Nikaido I."/>
            <person name="Watanabe H."/>
            <person name="Oguri K."/>
            <person name="Kitazato H."/>
            <person name="Fujioka K."/>
            <person name="Kido Y."/>
            <person name="Takami H."/>
        </authorList>
    </citation>
    <scope>NUCLEOTIDE SEQUENCE</scope>
    <source>
        <tissue evidence="11">Whole body</tissue>
    </source>
</reference>
<keyword evidence="5 8" id="KW-0747">Spliceosome</keyword>
<keyword evidence="4 8" id="KW-0507">mRNA processing</keyword>
<evidence type="ECO:0000313" key="11">
    <source>
        <dbReference type="EMBL" id="LAC25029.1"/>
    </source>
</evidence>
<comment type="function">
    <text evidence="8">Involved in pre-mRNA splicing.</text>
</comment>
<evidence type="ECO:0000256" key="7">
    <source>
        <dbReference type="ARBA" id="ARBA00023242"/>
    </source>
</evidence>